<dbReference type="SMART" id="SM00042">
    <property type="entry name" value="CUB"/>
    <property type="match status" value="1"/>
</dbReference>
<evidence type="ECO:0000256" key="12">
    <source>
        <dbReference type="ARBA" id="ARBA00023157"/>
    </source>
</evidence>
<evidence type="ECO:0000256" key="5">
    <source>
        <dbReference type="ARBA" id="ARBA00022670"/>
    </source>
</evidence>
<feature type="binding site" evidence="15">
    <location>
        <position position="244"/>
    </location>
    <ligand>
        <name>Zn(2+)</name>
        <dbReference type="ChEBI" id="CHEBI:29105"/>
        <note>catalytic</note>
    </ligand>
</feature>
<dbReference type="PROSITE" id="PS01180">
    <property type="entry name" value="CUB"/>
    <property type="match status" value="1"/>
</dbReference>
<evidence type="ECO:0000256" key="7">
    <source>
        <dbReference type="ARBA" id="ARBA00022729"/>
    </source>
</evidence>
<evidence type="ECO:0000256" key="10">
    <source>
        <dbReference type="ARBA" id="ARBA00023049"/>
    </source>
</evidence>
<feature type="domain" description="CUB" evidence="17">
    <location>
        <begin position="385"/>
        <end position="503"/>
    </location>
</feature>
<dbReference type="PANTHER" id="PTHR10127">
    <property type="entry name" value="DISCOIDIN, CUB, EGF, LAMININ , AND ZINC METALLOPROTEASE DOMAIN CONTAINING"/>
    <property type="match status" value="1"/>
</dbReference>
<comment type="caution">
    <text evidence="14">Lacks conserved residue(s) required for the propagation of feature annotation.</text>
</comment>
<dbReference type="PROSITE" id="PS01186">
    <property type="entry name" value="EGF_2"/>
    <property type="match status" value="1"/>
</dbReference>
<dbReference type="SUPFAM" id="SSF55486">
    <property type="entry name" value="Metalloproteases ('zincins'), catalytic domain"/>
    <property type="match status" value="1"/>
</dbReference>
<dbReference type="PROSITE" id="PS51864">
    <property type="entry name" value="ASTACIN"/>
    <property type="match status" value="1"/>
</dbReference>
<evidence type="ECO:0000256" key="14">
    <source>
        <dbReference type="PROSITE-ProRule" id="PRU00059"/>
    </source>
</evidence>
<name>A0A016TMA7_9BILA</name>
<evidence type="ECO:0000256" key="4">
    <source>
        <dbReference type="ARBA" id="ARBA00022536"/>
    </source>
</evidence>
<dbReference type="PANTHER" id="PTHR10127:SF793">
    <property type="entry name" value="ZINC METALLOPROTEINASE NAS-31"/>
    <property type="match status" value="1"/>
</dbReference>
<dbReference type="Gene3D" id="3.40.390.10">
    <property type="entry name" value="Collagenase (Catalytic Domain)"/>
    <property type="match status" value="1"/>
</dbReference>
<keyword evidence="8 15" id="KW-0378">Hydrolase</keyword>
<feature type="domain" description="Peptidase M12A" evidence="18">
    <location>
        <begin position="148"/>
        <end position="347"/>
    </location>
</feature>
<dbReference type="Pfam" id="PF01400">
    <property type="entry name" value="Astacin"/>
    <property type="match status" value="1"/>
</dbReference>
<comment type="cofactor">
    <cofactor evidence="15 16">
        <name>Zn(2+)</name>
        <dbReference type="ChEBI" id="CHEBI:29105"/>
    </cofactor>
    <text evidence="15 16">Binds 1 zinc ion per subunit.</text>
</comment>
<feature type="binding site" evidence="15">
    <location>
        <position position="240"/>
    </location>
    <ligand>
        <name>Zn(2+)</name>
        <dbReference type="ChEBI" id="CHEBI:29105"/>
        <note>catalytic</note>
    </ligand>
</feature>
<keyword evidence="20" id="KW-1185">Reference proteome</keyword>
<dbReference type="CDD" id="cd04280">
    <property type="entry name" value="ZnMc_astacin_like"/>
    <property type="match status" value="1"/>
</dbReference>
<keyword evidence="11" id="KW-0865">Zymogen</keyword>
<keyword evidence="13" id="KW-0325">Glycoprotein</keyword>
<keyword evidence="7 16" id="KW-0732">Signal</keyword>
<evidence type="ECO:0000256" key="2">
    <source>
        <dbReference type="ARBA" id="ARBA00004613"/>
    </source>
</evidence>
<comment type="caution">
    <text evidence="19">The sequence shown here is derived from an EMBL/GenBank/DDBJ whole genome shotgun (WGS) entry which is preliminary data.</text>
</comment>
<evidence type="ECO:0000256" key="9">
    <source>
        <dbReference type="ARBA" id="ARBA00022833"/>
    </source>
</evidence>
<keyword evidence="6 15" id="KW-0479">Metal-binding</keyword>
<keyword evidence="10 15" id="KW-0482">Metalloprotease</keyword>
<evidence type="ECO:0000256" key="1">
    <source>
        <dbReference type="ARBA" id="ARBA00002657"/>
    </source>
</evidence>
<dbReference type="EMBL" id="JARK01001427">
    <property type="protein sequence ID" value="EYC03870.1"/>
    <property type="molecule type" value="Genomic_DNA"/>
</dbReference>
<dbReference type="InterPro" id="IPR006026">
    <property type="entry name" value="Peptidase_Metallo"/>
</dbReference>
<reference evidence="20" key="1">
    <citation type="journal article" date="2015" name="Nat. Genet.">
        <title>The genome and transcriptome of the zoonotic hookworm Ancylostoma ceylanicum identify infection-specific gene families.</title>
        <authorList>
            <person name="Schwarz E.M."/>
            <person name="Hu Y."/>
            <person name="Antoshechkin I."/>
            <person name="Miller M.M."/>
            <person name="Sternberg P.W."/>
            <person name="Aroian R.V."/>
        </authorList>
    </citation>
    <scope>NUCLEOTIDE SEQUENCE</scope>
    <source>
        <strain evidence="20">HY135</strain>
    </source>
</reference>
<dbReference type="PRINTS" id="PR00480">
    <property type="entry name" value="ASTACIN"/>
</dbReference>
<accession>A0A016TMA7</accession>
<organism evidence="19 20">
    <name type="scientific">Ancylostoma ceylanicum</name>
    <dbReference type="NCBI Taxonomy" id="53326"/>
    <lineage>
        <taxon>Eukaryota</taxon>
        <taxon>Metazoa</taxon>
        <taxon>Ecdysozoa</taxon>
        <taxon>Nematoda</taxon>
        <taxon>Chromadorea</taxon>
        <taxon>Rhabditida</taxon>
        <taxon>Rhabditina</taxon>
        <taxon>Rhabditomorpha</taxon>
        <taxon>Strongyloidea</taxon>
        <taxon>Ancylostomatidae</taxon>
        <taxon>Ancylostomatinae</taxon>
        <taxon>Ancylostoma</taxon>
    </lineage>
</organism>
<feature type="signal peptide" evidence="16">
    <location>
        <begin position="1"/>
        <end position="16"/>
    </location>
</feature>
<dbReference type="GO" id="GO:0005576">
    <property type="term" value="C:extracellular region"/>
    <property type="evidence" value="ECO:0007669"/>
    <property type="project" value="UniProtKB-SubCell"/>
</dbReference>
<dbReference type="AlphaFoldDB" id="A0A016TMA7"/>
<dbReference type="InterPro" id="IPR001506">
    <property type="entry name" value="Peptidase_M12A"/>
</dbReference>
<dbReference type="FunFam" id="3.40.390.10:FF:000048">
    <property type="entry name" value="Zinc metalloproteinase"/>
    <property type="match status" value="1"/>
</dbReference>
<dbReference type="MEROPS" id="M12.310"/>
<dbReference type="GO" id="GO:0008270">
    <property type="term" value="F:zinc ion binding"/>
    <property type="evidence" value="ECO:0007669"/>
    <property type="project" value="UniProtKB-UniRule"/>
</dbReference>
<keyword evidence="9 15" id="KW-0862">Zinc</keyword>
<feature type="active site" evidence="15">
    <location>
        <position position="241"/>
    </location>
</feature>
<sequence>MRLTLLVLLLAVCVHAGVFSELGDKVKNLFGGEGNVRDKIKEGLKKIFNTTNVLKFREKLSKMKDKIKKTLQLSPQMIASLKERLARLRPIEHVHVHEAGDTIDEINENSKVGEYLFQSDIILTDQQFEEVEEDVEEETSGVNRTKRQAFRDRRYPRTIWPSGVNYYFDYSASEKVRSVFRKGAKEWEKDTCINMKEDSTANDKIRVFAENGCWSYVGRIGGKQDLSLGRGCESIGTAAHELGHALGLFHTMSRHDRDSYITLNSHNVKPDWLDQFTKQTPHTNENYGITYDYGSIMHYGGTSASRNRKPTMVPFDTNHQETLGSPFISFYDLLMLNTHYNCLDKCKDVATPCEMGGIPHPRNCSRCLCPGGYSGRLCNERPSGCGEVLTAASDYKDLTKTIGYRNMRENEDFEKCIYWIEAPQGTRVEVKIDSISGSYAVDGCPYFGVEIKSQLDQKATGYRFCAREDAGVTLMSHSNRVPVIVYSREGLTDVRLKYRYVSNGKPVTEPKFTTTVPLTTTKAQPRRTTYGPRPTIIFTSKPLPGSEGGHGFEEIGGLGGLGGFGGLGDNFDKFFCRDMPSCDMLKMQGFGCSSLKSLCPKMCRLC</sequence>
<dbReference type="STRING" id="53326.A0A016TMA7"/>
<evidence type="ECO:0000256" key="8">
    <source>
        <dbReference type="ARBA" id="ARBA00022801"/>
    </source>
</evidence>
<evidence type="ECO:0000256" key="6">
    <source>
        <dbReference type="ARBA" id="ARBA00022723"/>
    </source>
</evidence>
<evidence type="ECO:0000256" key="15">
    <source>
        <dbReference type="PROSITE-ProRule" id="PRU01211"/>
    </source>
</evidence>
<dbReference type="GO" id="GO:0004222">
    <property type="term" value="F:metalloendopeptidase activity"/>
    <property type="evidence" value="ECO:0007669"/>
    <property type="project" value="UniProtKB-UniRule"/>
</dbReference>
<comment type="function">
    <text evidence="1">Metalloprotease.</text>
</comment>
<dbReference type="InterPro" id="IPR035914">
    <property type="entry name" value="Sperma_CUB_dom_sf"/>
</dbReference>
<evidence type="ECO:0000313" key="19">
    <source>
        <dbReference type="EMBL" id="EYC03870.1"/>
    </source>
</evidence>
<dbReference type="InterPro" id="IPR034035">
    <property type="entry name" value="Astacin-like_dom"/>
</dbReference>
<dbReference type="GO" id="GO:0006508">
    <property type="term" value="P:proteolysis"/>
    <property type="evidence" value="ECO:0007669"/>
    <property type="project" value="UniProtKB-KW"/>
</dbReference>
<evidence type="ECO:0000313" key="20">
    <source>
        <dbReference type="Proteomes" id="UP000024635"/>
    </source>
</evidence>
<keyword evidence="5 15" id="KW-0645">Protease</keyword>
<dbReference type="InterPro" id="IPR024079">
    <property type="entry name" value="MetalloPept_cat_dom_sf"/>
</dbReference>
<evidence type="ECO:0000256" key="16">
    <source>
        <dbReference type="RuleBase" id="RU361183"/>
    </source>
</evidence>
<keyword evidence="3" id="KW-0964">Secreted</keyword>
<evidence type="ECO:0000256" key="13">
    <source>
        <dbReference type="ARBA" id="ARBA00023180"/>
    </source>
</evidence>
<keyword evidence="4" id="KW-0245">EGF-like domain</keyword>
<gene>
    <name evidence="19" type="primary">Acey_s0091.g2468</name>
    <name evidence="19" type="ORF">Y032_0091g2468</name>
</gene>
<feature type="binding site" evidence="15">
    <location>
        <position position="250"/>
    </location>
    <ligand>
        <name>Zn(2+)</name>
        <dbReference type="ChEBI" id="CHEBI:29105"/>
        <note>catalytic</note>
    </ligand>
</feature>
<dbReference type="SUPFAM" id="SSF49854">
    <property type="entry name" value="Spermadhesin, CUB domain"/>
    <property type="match status" value="1"/>
</dbReference>
<evidence type="ECO:0000256" key="11">
    <source>
        <dbReference type="ARBA" id="ARBA00023145"/>
    </source>
</evidence>
<protein>
    <recommendedName>
        <fullName evidence="16">Metalloendopeptidase</fullName>
        <ecNumber evidence="16">3.4.24.-</ecNumber>
    </recommendedName>
</protein>
<dbReference type="Gene3D" id="2.60.120.290">
    <property type="entry name" value="Spermadhesin, CUB domain"/>
    <property type="match status" value="1"/>
</dbReference>
<dbReference type="SMART" id="SM00235">
    <property type="entry name" value="ZnMc"/>
    <property type="match status" value="1"/>
</dbReference>
<comment type="subcellular location">
    <subcellularLocation>
        <location evidence="2">Secreted</location>
    </subcellularLocation>
</comment>
<dbReference type="PROSITE" id="PS00022">
    <property type="entry name" value="EGF_1"/>
    <property type="match status" value="1"/>
</dbReference>
<evidence type="ECO:0000259" key="17">
    <source>
        <dbReference type="PROSITE" id="PS01180"/>
    </source>
</evidence>
<dbReference type="OrthoDB" id="5851760at2759"/>
<keyword evidence="12" id="KW-1015">Disulfide bond</keyword>
<proteinExistence type="predicted"/>
<evidence type="ECO:0000259" key="18">
    <source>
        <dbReference type="PROSITE" id="PS51864"/>
    </source>
</evidence>
<dbReference type="InterPro" id="IPR000859">
    <property type="entry name" value="CUB_dom"/>
</dbReference>
<feature type="chain" id="PRO_5005100962" description="Metalloendopeptidase" evidence="16">
    <location>
        <begin position="17"/>
        <end position="606"/>
    </location>
</feature>
<dbReference type="EC" id="3.4.24.-" evidence="16"/>
<evidence type="ECO:0000256" key="3">
    <source>
        <dbReference type="ARBA" id="ARBA00022525"/>
    </source>
</evidence>
<dbReference type="InterPro" id="IPR000742">
    <property type="entry name" value="EGF"/>
</dbReference>
<dbReference type="Proteomes" id="UP000024635">
    <property type="component" value="Unassembled WGS sequence"/>
</dbReference>